<gene>
    <name evidence="9" type="ORF">CTheo_5468</name>
</gene>
<accession>A0A5N5QH55</accession>
<evidence type="ECO:0000313" key="9">
    <source>
        <dbReference type="EMBL" id="KAB5591085.1"/>
    </source>
</evidence>
<feature type="domain" description="Importin N-terminal" evidence="8">
    <location>
        <begin position="36"/>
        <end position="81"/>
    </location>
</feature>
<keyword evidence="4" id="KW-0963">Cytoplasm</keyword>
<evidence type="ECO:0000256" key="7">
    <source>
        <dbReference type="SAM" id="MobiDB-lite"/>
    </source>
</evidence>
<dbReference type="PANTHER" id="PTHR10997">
    <property type="entry name" value="IMPORTIN-7, 8, 11"/>
    <property type="match status" value="1"/>
</dbReference>
<dbReference type="PANTHER" id="PTHR10997:SF18">
    <property type="entry name" value="D-IMPORTIN 7_RANBP7"/>
    <property type="match status" value="1"/>
</dbReference>
<dbReference type="GO" id="GO:0031267">
    <property type="term" value="F:small GTPase binding"/>
    <property type="evidence" value="ECO:0007669"/>
    <property type="project" value="InterPro"/>
</dbReference>
<feature type="compositionally biased region" description="Acidic residues" evidence="7">
    <location>
        <begin position="926"/>
        <end position="943"/>
    </location>
</feature>
<evidence type="ECO:0000259" key="8">
    <source>
        <dbReference type="PROSITE" id="PS50166"/>
    </source>
</evidence>
<evidence type="ECO:0000256" key="2">
    <source>
        <dbReference type="ARBA" id="ARBA00004496"/>
    </source>
</evidence>
<evidence type="ECO:0000256" key="1">
    <source>
        <dbReference type="ARBA" id="ARBA00004123"/>
    </source>
</evidence>
<sequence length="1006" mass="112983">MDPQHVSDLFATTFNPDPNVRIAAELELRKVSIIYSVRQAAVVFLKNAVGRGYGTPTPNHPSVPDADKQVIKQHILPLIVASPNRAIRIQLAAILKTLVSHDFPDKWPGFMDNVIGLLQSDRPESVFGGMTALLEIFKTYRYRPNESTKMLPQIVEKTFPTLVNLGSKAVANPNAPESADFLHLILKTYRNSIQQWLSEHQQSSSSLVPWGRLFFAVVNIQPPTDQIPTDADEREKCPWWKAKKWAFATLNRLFTRYGSPSELPASLKKKYNKFAQHFVSSFAPEILNTYLQQVELSVSGGGWLSKRVTYLIIQFFQQSAKAKATWQVLKPHIQGLVSSFVFPLLVFTDDKAQAWAADPAEYVRFDIAEFEDYGTPFGMATVFIQGLATSRTKAAFFPMWNFIQSILGNPSSSPQSRFGAHRMTACLAGVINEHPDAKGVMETYIVTHVLPEFHSSHPFLRAVACELVTSLVRFNCEFSEPKNLEDLSRAVVHAFDDPELPVRLHAALALAELIERPPASHANIYSERLNNVLPDLLKIADATDLDVLTTAMQTFVEQFSTDLMPIAVQLTTRLIESYMRLLQETLSKEEALEDWEENSDKKFAAMGNARTIQTVSLIHYFFLYSPSPQIVSSMESSKEILVQLQEILVPMILATLENQALDFFESVFDIMDTLTFNLRQIPAPLWSVFEAMYKSFKGPSVDYLDEMLPSLDNFICFGKEVFSQRSDYRNMILDIYVTSLTNEHLGEQDAIVGCKVIEALMLNLPGQLDESVPSIVTQAQAKLPQTKTKALKLHLLNVLISSLLYNPALALHVLGQSARSVFDRWFVALSENELPRVHDKKLSILAFCALLKLERERIPAELLDGWVGIVGGILKLLDEFPKAVEHREKLAEEFDEDDFELDDEETHLNMADDGKLRAKHAKAAGSDDDESSDEDSDVEEELGFESPLDDINPYVAFKYALTTLQMVNAPVYQAATTSLTPEQTTSLMELMARAEAAEHEQAQQPS</sequence>
<dbReference type="InterPro" id="IPR011989">
    <property type="entry name" value="ARM-like"/>
</dbReference>
<name>A0A5N5QH55_9AGAM</name>
<reference evidence="9 10" key="1">
    <citation type="journal article" date="2019" name="Fungal Biol. Biotechnol.">
        <title>Draft genome sequence of fastidious pathogen Ceratobasidium theobromae, which causes vascular-streak dieback in Theobroma cacao.</title>
        <authorList>
            <person name="Ali S.S."/>
            <person name="Asman A."/>
            <person name="Shao J."/>
            <person name="Firmansyah A.P."/>
            <person name="Susilo A.W."/>
            <person name="Rosmana A."/>
            <person name="McMahon P."/>
            <person name="Junaid M."/>
            <person name="Guest D."/>
            <person name="Kheng T.Y."/>
            <person name="Meinhardt L.W."/>
            <person name="Bailey B.A."/>
        </authorList>
    </citation>
    <scope>NUCLEOTIDE SEQUENCE [LARGE SCALE GENOMIC DNA]</scope>
    <source>
        <strain evidence="9 10">CT2</strain>
    </source>
</reference>
<protein>
    <submittedName>
        <fullName evidence="9">Importin</fullName>
    </submittedName>
</protein>
<dbReference type="SUPFAM" id="SSF48371">
    <property type="entry name" value="ARM repeat"/>
    <property type="match status" value="1"/>
</dbReference>
<evidence type="ECO:0000256" key="4">
    <source>
        <dbReference type="ARBA" id="ARBA00022490"/>
    </source>
</evidence>
<dbReference type="GO" id="GO:0006606">
    <property type="term" value="P:protein import into nucleus"/>
    <property type="evidence" value="ECO:0007669"/>
    <property type="project" value="TreeGrafter"/>
</dbReference>
<evidence type="ECO:0000256" key="3">
    <source>
        <dbReference type="ARBA" id="ARBA00022448"/>
    </source>
</evidence>
<dbReference type="AlphaFoldDB" id="A0A5N5QH55"/>
<dbReference type="GO" id="GO:0005829">
    <property type="term" value="C:cytosol"/>
    <property type="evidence" value="ECO:0007669"/>
    <property type="project" value="TreeGrafter"/>
</dbReference>
<feature type="region of interest" description="Disordered" evidence="7">
    <location>
        <begin position="919"/>
        <end position="945"/>
    </location>
</feature>
<keyword evidence="10" id="KW-1185">Reference proteome</keyword>
<comment type="subcellular location">
    <subcellularLocation>
        <location evidence="2">Cytoplasm</location>
    </subcellularLocation>
    <subcellularLocation>
        <location evidence="1">Nucleus</location>
    </subcellularLocation>
</comment>
<keyword evidence="6" id="KW-0539">Nucleus</keyword>
<comment type="caution">
    <text evidence="9">The sequence shown here is derived from an EMBL/GenBank/DDBJ whole genome shotgun (WGS) entry which is preliminary data.</text>
</comment>
<dbReference type="Gene3D" id="1.25.10.10">
    <property type="entry name" value="Leucine-rich Repeat Variant"/>
    <property type="match status" value="1"/>
</dbReference>
<dbReference type="Proteomes" id="UP000383932">
    <property type="component" value="Unassembled WGS sequence"/>
</dbReference>
<dbReference type="OrthoDB" id="760868at2759"/>
<dbReference type="InterPro" id="IPR001494">
    <property type="entry name" value="Importin-beta_N"/>
</dbReference>
<evidence type="ECO:0000313" key="10">
    <source>
        <dbReference type="Proteomes" id="UP000383932"/>
    </source>
</evidence>
<proteinExistence type="predicted"/>
<evidence type="ECO:0000256" key="6">
    <source>
        <dbReference type="ARBA" id="ARBA00023242"/>
    </source>
</evidence>
<dbReference type="InterPro" id="IPR016024">
    <property type="entry name" value="ARM-type_fold"/>
</dbReference>
<dbReference type="GO" id="GO:0005635">
    <property type="term" value="C:nuclear envelope"/>
    <property type="evidence" value="ECO:0007669"/>
    <property type="project" value="TreeGrafter"/>
</dbReference>
<keyword evidence="5" id="KW-0653">Protein transport</keyword>
<evidence type="ECO:0000256" key="5">
    <source>
        <dbReference type="ARBA" id="ARBA00022927"/>
    </source>
</evidence>
<dbReference type="PROSITE" id="PS50166">
    <property type="entry name" value="IMPORTIN_B_NT"/>
    <property type="match status" value="1"/>
</dbReference>
<organism evidence="9 10">
    <name type="scientific">Ceratobasidium theobromae</name>
    <dbReference type="NCBI Taxonomy" id="1582974"/>
    <lineage>
        <taxon>Eukaryota</taxon>
        <taxon>Fungi</taxon>
        <taxon>Dikarya</taxon>
        <taxon>Basidiomycota</taxon>
        <taxon>Agaricomycotina</taxon>
        <taxon>Agaricomycetes</taxon>
        <taxon>Cantharellales</taxon>
        <taxon>Ceratobasidiaceae</taxon>
        <taxon>Ceratobasidium</taxon>
    </lineage>
</organism>
<dbReference type="EMBL" id="SSOP01000124">
    <property type="protein sequence ID" value="KAB5591085.1"/>
    <property type="molecule type" value="Genomic_DNA"/>
</dbReference>
<keyword evidence="3" id="KW-0813">Transport</keyword>